<comment type="caution">
    <text evidence="1">The sequence shown here is derived from an EMBL/GenBank/DDBJ whole genome shotgun (WGS) entry which is preliminary data.</text>
</comment>
<sequence length="185" mass="21549">MKKKEPFIEEYISYRIYNHGSEYYLAAETLSGLEESHTAAIATCYSFAIELFLKSLKATKQMVHVVSASYDLIDETLLKPTREAGGGHNLLALFQCLDTSVQEEIIDLYFNTRPFREDNFIEDLRRNSTVFIDWRYQFEGKTYILEPDTLRKIAAVLNQYVKHKLSEQSEKYRSETHNPNTNLKS</sequence>
<reference evidence="1 2" key="1">
    <citation type="submission" date="2014-11" db="EMBL/GenBank/DDBJ databases">
        <title>Draft Genome Sequence of Vibrio piscirenalis strains CECT 8603T and CECT 8604, two marine Gammaproteobacterium isolated from cultured gilthead sea bream (Sparus aurata).</title>
        <authorList>
            <person name="Arahal D.R."/>
            <person name="Rodrigo-Torres L."/>
            <person name="Lucena T."/>
            <person name="Pujalte M.J."/>
        </authorList>
    </citation>
    <scope>NUCLEOTIDE SEQUENCE [LARGE SCALE GENOMIC DNA]</scope>
    <source>
        <strain evidence="1 2">DCR 1-4-2</strain>
    </source>
</reference>
<protein>
    <recommendedName>
        <fullName evidence="3">HEPN domain-containing protein</fullName>
    </recommendedName>
</protein>
<evidence type="ECO:0000313" key="1">
    <source>
        <dbReference type="EMBL" id="KII77316.1"/>
    </source>
</evidence>
<evidence type="ECO:0008006" key="3">
    <source>
        <dbReference type="Google" id="ProtNLM"/>
    </source>
</evidence>
<name>A0A0C2NCG3_9VIBR</name>
<evidence type="ECO:0000313" key="2">
    <source>
        <dbReference type="Proteomes" id="UP000031672"/>
    </source>
</evidence>
<dbReference type="RefSeq" id="WP_040991111.1">
    <property type="nucleotide sequence ID" value="NZ_JTKH01000022.1"/>
</dbReference>
<accession>A0A0C2NCG3</accession>
<dbReference type="STRING" id="1461322.OJ16_12370"/>
<organism evidence="1 2">
    <name type="scientific">Vibrio renipiscarius</name>
    <dbReference type="NCBI Taxonomy" id="1461322"/>
    <lineage>
        <taxon>Bacteria</taxon>
        <taxon>Pseudomonadati</taxon>
        <taxon>Pseudomonadota</taxon>
        <taxon>Gammaproteobacteria</taxon>
        <taxon>Vibrionales</taxon>
        <taxon>Vibrionaceae</taxon>
        <taxon>Vibrio</taxon>
    </lineage>
</organism>
<accession>A0A0C2K5R0</accession>
<dbReference type="AlphaFoldDB" id="A0A0C2NCG3"/>
<dbReference type="Proteomes" id="UP000031672">
    <property type="component" value="Unassembled WGS sequence"/>
</dbReference>
<dbReference type="OrthoDB" id="2087567at2"/>
<keyword evidence="2" id="KW-1185">Reference proteome</keyword>
<proteinExistence type="predicted"/>
<gene>
    <name evidence="1" type="ORF">OJ16_12370</name>
</gene>
<dbReference type="EMBL" id="JTKH01000022">
    <property type="protein sequence ID" value="KII77316.1"/>
    <property type="molecule type" value="Genomic_DNA"/>
</dbReference>